<gene>
    <name evidence="2" type="ORF">RCL2_000026200</name>
</gene>
<accession>A0A8H3KTI6</accession>
<dbReference type="OrthoDB" id="6776034at2759"/>
<proteinExistence type="predicted"/>
<dbReference type="Proteomes" id="UP000615446">
    <property type="component" value="Unassembled WGS sequence"/>
</dbReference>
<name>A0A8H3KTI6_9GLOM</name>
<dbReference type="AlphaFoldDB" id="A0A8H3KTI6"/>
<organism evidence="2 3">
    <name type="scientific">Rhizophagus clarus</name>
    <dbReference type="NCBI Taxonomy" id="94130"/>
    <lineage>
        <taxon>Eukaryota</taxon>
        <taxon>Fungi</taxon>
        <taxon>Fungi incertae sedis</taxon>
        <taxon>Mucoromycota</taxon>
        <taxon>Glomeromycotina</taxon>
        <taxon>Glomeromycetes</taxon>
        <taxon>Glomerales</taxon>
        <taxon>Glomeraceae</taxon>
        <taxon>Rhizophagus</taxon>
    </lineage>
</organism>
<protein>
    <submittedName>
        <fullName evidence="2">Uncharacterized protein</fullName>
    </submittedName>
</protein>
<evidence type="ECO:0000313" key="3">
    <source>
        <dbReference type="Proteomes" id="UP000615446"/>
    </source>
</evidence>
<feature type="region of interest" description="Disordered" evidence="1">
    <location>
        <begin position="171"/>
        <end position="194"/>
    </location>
</feature>
<dbReference type="EMBL" id="BLAL01000004">
    <property type="protein sequence ID" value="GES72706.1"/>
    <property type="molecule type" value="Genomic_DNA"/>
</dbReference>
<comment type="caution">
    <text evidence="2">The sequence shown here is derived from an EMBL/GenBank/DDBJ whole genome shotgun (WGS) entry which is preliminary data.</text>
</comment>
<reference evidence="2" key="1">
    <citation type="submission" date="2019-10" db="EMBL/GenBank/DDBJ databases">
        <title>Conservation and host-specific expression of non-tandemly repeated heterogenous ribosome RNA gene in arbuscular mycorrhizal fungi.</title>
        <authorList>
            <person name="Maeda T."/>
            <person name="Kobayashi Y."/>
            <person name="Nakagawa T."/>
            <person name="Ezawa T."/>
            <person name="Yamaguchi K."/>
            <person name="Bino T."/>
            <person name="Nishimoto Y."/>
            <person name="Shigenobu S."/>
            <person name="Kawaguchi M."/>
        </authorList>
    </citation>
    <scope>NUCLEOTIDE SEQUENCE</scope>
    <source>
        <strain evidence="2">HR1</strain>
    </source>
</reference>
<feature type="region of interest" description="Disordered" evidence="1">
    <location>
        <begin position="133"/>
        <end position="155"/>
    </location>
</feature>
<sequence length="194" mass="22337">MDNNNKIENTLNVRQLNIDTNQDNTNINFSSRPINNNEDLLILNNINDLLPDHYPSYSNNINNHYTTDYLKIRSLNIQRGFKTKLNSITDFFITHNFAILGLTEIGIIQPHIFPSKQFIPIYNPAINNDPTQPSGHLTLIKDTSGDPYNDPSSDRTLLQTNAPLNHQYLHPRQQSKERTNPGHIQPHQPIYQQT</sequence>
<evidence type="ECO:0000313" key="2">
    <source>
        <dbReference type="EMBL" id="GES72706.1"/>
    </source>
</evidence>
<evidence type="ECO:0000256" key="1">
    <source>
        <dbReference type="SAM" id="MobiDB-lite"/>
    </source>
</evidence>